<comment type="caution">
    <text evidence="2">The sequence shown here is derived from an EMBL/GenBank/DDBJ whole genome shotgun (WGS) entry which is preliminary data.</text>
</comment>
<dbReference type="GO" id="GO:0047444">
    <property type="term" value="F:N-acylneuraminate-9-phosphate synthase activity"/>
    <property type="evidence" value="ECO:0007669"/>
    <property type="project" value="TreeGrafter"/>
</dbReference>
<dbReference type="InterPro" id="IPR013785">
    <property type="entry name" value="Aldolase_TIM"/>
</dbReference>
<dbReference type="CDD" id="cd11615">
    <property type="entry name" value="SAF_NeuB_like"/>
    <property type="match status" value="1"/>
</dbReference>
<evidence type="ECO:0000313" key="2">
    <source>
        <dbReference type="EMBL" id="NBG65881.1"/>
    </source>
</evidence>
<dbReference type="SUPFAM" id="SSF51569">
    <property type="entry name" value="Aldolase"/>
    <property type="match status" value="1"/>
</dbReference>
<dbReference type="Proteomes" id="UP000470771">
    <property type="component" value="Unassembled WGS sequence"/>
</dbReference>
<organism evidence="2 3">
    <name type="scientific">Acidiluteibacter ferrifornacis</name>
    <dbReference type="NCBI Taxonomy" id="2692424"/>
    <lineage>
        <taxon>Bacteria</taxon>
        <taxon>Pseudomonadati</taxon>
        <taxon>Bacteroidota</taxon>
        <taxon>Flavobacteriia</taxon>
        <taxon>Flavobacteriales</taxon>
        <taxon>Cryomorphaceae</taxon>
        <taxon>Acidiluteibacter</taxon>
    </lineage>
</organism>
<dbReference type="GO" id="GO:0016051">
    <property type="term" value="P:carbohydrate biosynthetic process"/>
    <property type="evidence" value="ECO:0007669"/>
    <property type="project" value="InterPro"/>
</dbReference>
<feature type="domain" description="AFP-like" evidence="1">
    <location>
        <begin position="296"/>
        <end position="353"/>
    </location>
</feature>
<evidence type="ECO:0000259" key="1">
    <source>
        <dbReference type="PROSITE" id="PS50844"/>
    </source>
</evidence>
<dbReference type="Gene3D" id="3.20.20.70">
    <property type="entry name" value="Aldolase class I"/>
    <property type="match status" value="1"/>
</dbReference>
<dbReference type="EMBL" id="WWNE01000006">
    <property type="protein sequence ID" value="NBG65881.1"/>
    <property type="molecule type" value="Genomic_DNA"/>
</dbReference>
<evidence type="ECO:0000313" key="3">
    <source>
        <dbReference type="Proteomes" id="UP000470771"/>
    </source>
</evidence>
<dbReference type="InterPro" id="IPR013132">
    <property type="entry name" value="PseI/NeuA/B-like_N"/>
</dbReference>
<dbReference type="Pfam" id="PF08666">
    <property type="entry name" value="SAF"/>
    <property type="match status" value="1"/>
</dbReference>
<dbReference type="SUPFAM" id="SSF51269">
    <property type="entry name" value="AFP III-like domain"/>
    <property type="match status" value="1"/>
</dbReference>
<dbReference type="InterPro" id="IPR051690">
    <property type="entry name" value="PseI-like"/>
</dbReference>
<gene>
    <name evidence="2" type="ORF">GQN54_07100</name>
</gene>
<keyword evidence="3" id="KW-1185">Reference proteome</keyword>
<sequence>MNLAEILEKREVNHYRVQKPYFIAEAGVNHEGSIDLAKRLINEAAEGGAHAIKFQTYKAETLASKNSPSYWDTTKESTRSQFELFKKYDKFWKSEYELLKRACDESGIEFLSTPFDVESARFLNDLMDVFKVSSSDLNNLPFIEELCNYNKPILLSTGAAYLWEIQRTVELIENNGNALGLMHCVLNYPTLNKNANLGMIKDLQHKFPRQIIGYSDHTLPNDMDVCLHASILGAEIIEKHFTFDKTLEGNDHYHAMDVYDLKNFNSKVDSLFTTLGSFEKKPLETENVSRLNARRSLVAKNSISKGKIIEYNDLTWKRPGNGIGPEYIKSLIGMQSLLDIDEDTVLQFNMFRK</sequence>
<dbReference type="Gene3D" id="3.90.1210.10">
    <property type="entry name" value="Antifreeze-like/N-acetylneuraminic acid synthase C-terminal domain"/>
    <property type="match status" value="1"/>
</dbReference>
<protein>
    <submittedName>
        <fullName evidence="2">Acetylneuraminic acid synthetase</fullName>
    </submittedName>
</protein>
<dbReference type="PANTHER" id="PTHR42966">
    <property type="entry name" value="N-ACETYLNEURAMINATE SYNTHASE"/>
    <property type="match status" value="1"/>
</dbReference>
<name>A0A6N9NK84_9FLAO</name>
<dbReference type="InterPro" id="IPR057736">
    <property type="entry name" value="SAF_PseI/NeuA/NeuB"/>
</dbReference>
<dbReference type="PROSITE" id="PS50844">
    <property type="entry name" value="AFP_LIKE"/>
    <property type="match status" value="1"/>
</dbReference>
<dbReference type="InterPro" id="IPR006190">
    <property type="entry name" value="SAF_AFP_Neu5Ac"/>
</dbReference>
<proteinExistence type="predicted"/>
<dbReference type="Pfam" id="PF03102">
    <property type="entry name" value="NeuB"/>
    <property type="match status" value="1"/>
</dbReference>
<dbReference type="RefSeq" id="WP_160632839.1">
    <property type="nucleotide sequence ID" value="NZ_WWNE01000006.1"/>
</dbReference>
<dbReference type="InterPro" id="IPR013974">
    <property type="entry name" value="SAF"/>
</dbReference>
<dbReference type="PANTHER" id="PTHR42966:SF1">
    <property type="entry name" value="SIALIC ACID SYNTHASE"/>
    <property type="match status" value="1"/>
</dbReference>
<accession>A0A6N9NK84</accession>
<dbReference type="SMART" id="SM00858">
    <property type="entry name" value="SAF"/>
    <property type="match status" value="1"/>
</dbReference>
<dbReference type="AlphaFoldDB" id="A0A6N9NK84"/>
<dbReference type="InterPro" id="IPR036732">
    <property type="entry name" value="AFP_Neu5c_C_sf"/>
</dbReference>
<reference evidence="2 3" key="1">
    <citation type="submission" date="2019-12" db="EMBL/GenBank/DDBJ databases">
        <authorList>
            <person name="Zhao J."/>
        </authorList>
    </citation>
    <scope>NUCLEOTIDE SEQUENCE [LARGE SCALE GENOMIC DNA]</scope>
    <source>
        <strain evidence="2 3">S-15</strain>
    </source>
</reference>